<accession>A0A3M7T617</accession>
<dbReference type="AlphaFoldDB" id="A0A3M7T617"/>
<comment type="caution">
    <text evidence="1">The sequence shown here is derived from an EMBL/GenBank/DDBJ whole genome shotgun (WGS) entry which is preliminary data.</text>
</comment>
<name>A0A3M7T617_BRAPC</name>
<dbReference type="Proteomes" id="UP000276133">
    <property type="component" value="Unassembled WGS sequence"/>
</dbReference>
<evidence type="ECO:0000313" key="1">
    <source>
        <dbReference type="EMBL" id="RNA43359.1"/>
    </source>
</evidence>
<gene>
    <name evidence="1" type="ORF">BpHYR1_036403</name>
</gene>
<sequence length="73" mass="8647">MKQKFLNIYYILSDQELVLGPQLSSSSKMYLNTRRHLEFKSKHLPGRQTQLCKKKTYITPYTQIPSYSLDSNF</sequence>
<evidence type="ECO:0000313" key="2">
    <source>
        <dbReference type="Proteomes" id="UP000276133"/>
    </source>
</evidence>
<organism evidence="1 2">
    <name type="scientific">Brachionus plicatilis</name>
    <name type="common">Marine rotifer</name>
    <name type="synonym">Brachionus muelleri</name>
    <dbReference type="NCBI Taxonomy" id="10195"/>
    <lineage>
        <taxon>Eukaryota</taxon>
        <taxon>Metazoa</taxon>
        <taxon>Spiralia</taxon>
        <taxon>Gnathifera</taxon>
        <taxon>Rotifera</taxon>
        <taxon>Eurotatoria</taxon>
        <taxon>Monogononta</taxon>
        <taxon>Pseudotrocha</taxon>
        <taxon>Ploima</taxon>
        <taxon>Brachionidae</taxon>
        <taxon>Brachionus</taxon>
    </lineage>
</organism>
<dbReference type="EMBL" id="REGN01000234">
    <property type="protein sequence ID" value="RNA43359.1"/>
    <property type="molecule type" value="Genomic_DNA"/>
</dbReference>
<proteinExistence type="predicted"/>
<reference evidence="1 2" key="1">
    <citation type="journal article" date="2018" name="Sci. Rep.">
        <title>Genomic signatures of local adaptation to the degree of environmental predictability in rotifers.</title>
        <authorList>
            <person name="Franch-Gras L."/>
            <person name="Hahn C."/>
            <person name="Garcia-Roger E.M."/>
            <person name="Carmona M.J."/>
            <person name="Serra M."/>
            <person name="Gomez A."/>
        </authorList>
    </citation>
    <scope>NUCLEOTIDE SEQUENCE [LARGE SCALE GENOMIC DNA]</scope>
    <source>
        <strain evidence="1">HYR1</strain>
    </source>
</reference>
<keyword evidence="2" id="KW-1185">Reference proteome</keyword>
<protein>
    <submittedName>
        <fullName evidence="1">Uncharacterized protein</fullName>
    </submittedName>
</protein>